<sequence length="402" mass="44420">MTPSKQAILVTGGCGYIGSHTVLRLLESGYKVIVVDNLSNSSYESLRRVHKLYAITASASPSAQFEDAALPIETLIPFYQVDILDRPGLSKVFEDHPEISSVIHFAGRKAVGESGRIPLDYYNVNISGTVNLLQVMEDFHVRKIVFSSSATVYGNPPKFPIPEDSPIDVVMSPYGRTKVFLEHIIKDLCVASVIKQQEYLQDRAKNANNNDGAEIERNYEWSAMLLRYFNPAGAHPSGIMGEDCKGTPNNLMPFLSQVAVGKLERLAVFGNDYPTQDGTCIRDYLHVVDLAQGHVAALAKLDQEQAAGNHGCKAYNLGTGTGYSVFDMIKAFNKAVGTELPYKVTDRRAGDVPNLTSDPRLANRELNWKAEKTLDEMCADLWRWQRHNPDGYSVSASIPHPI</sequence>
<evidence type="ECO:0008006" key="15">
    <source>
        <dbReference type="Google" id="ProtNLM"/>
    </source>
</evidence>
<protein>
    <recommendedName>
        <fullName evidence="15">UDP-glucose 4-epimerase</fullName>
    </recommendedName>
</protein>
<dbReference type="EMBL" id="JAAAIM010001185">
    <property type="protein sequence ID" value="KAG0281414.1"/>
    <property type="molecule type" value="Genomic_DNA"/>
</dbReference>
<gene>
    <name evidence="13" type="ORF">BGZ96_001144</name>
</gene>
<comment type="caution">
    <text evidence="13">The sequence shown here is derived from an EMBL/GenBank/DDBJ whole genome shotgun (WGS) entry which is preliminary data.</text>
</comment>
<evidence type="ECO:0000256" key="4">
    <source>
        <dbReference type="ARBA" id="ARBA00005028"/>
    </source>
</evidence>
<evidence type="ECO:0000256" key="1">
    <source>
        <dbReference type="ARBA" id="ARBA00000083"/>
    </source>
</evidence>
<reference evidence="13 14" key="1">
    <citation type="journal article" date="2020" name="Fungal Divers.">
        <title>Resolving the Mortierellaceae phylogeny through synthesis of multi-gene phylogenetics and phylogenomics.</title>
        <authorList>
            <person name="Vandepol N."/>
            <person name="Liber J."/>
            <person name="Desiro A."/>
            <person name="Na H."/>
            <person name="Kennedy M."/>
            <person name="Barry K."/>
            <person name="Grigoriev I.V."/>
            <person name="Miller A.N."/>
            <person name="O'Donnell K."/>
            <person name="Stajich J.E."/>
            <person name="Bonito G."/>
        </authorList>
    </citation>
    <scope>NUCLEOTIDE SEQUENCE [LARGE SCALE GENOMIC DNA]</scope>
    <source>
        <strain evidence="13 14">AD045</strain>
    </source>
</reference>
<dbReference type="Pfam" id="PF16363">
    <property type="entry name" value="GDP_Man_Dehyd"/>
    <property type="match status" value="1"/>
</dbReference>
<evidence type="ECO:0000256" key="9">
    <source>
        <dbReference type="ARBA" id="ARBA00037955"/>
    </source>
</evidence>
<evidence type="ECO:0000256" key="7">
    <source>
        <dbReference type="ARBA" id="ARBA00023235"/>
    </source>
</evidence>
<comment type="pathway">
    <text evidence="4">Carbohydrate metabolism; hexose metabolism.</text>
</comment>
<evidence type="ECO:0000256" key="10">
    <source>
        <dbReference type="ARBA" id="ARBA00038238"/>
    </source>
</evidence>
<evidence type="ECO:0000313" key="13">
    <source>
        <dbReference type="EMBL" id="KAG0281414.1"/>
    </source>
</evidence>
<keyword evidence="5" id="KW-0520">NAD</keyword>
<comment type="cofactor">
    <cofactor evidence="2">
        <name>NAD(+)</name>
        <dbReference type="ChEBI" id="CHEBI:57540"/>
    </cofactor>
</comment>
<dbReference type="Pfam" id="PF01370">
    <property type="entry name" value="Epimerase"/>
    <property type="match status" value="1"/>
</dbReference>
<dbReference type="InterPro" id="IPR036291">
    <property type="entry name" value="NAD(P)-bd_dom_sf"/>
</dbReference>
<feature type="domain" description="NAD(P)-binding" evidence="12">
    <location>
        <begin position="205"/>
        <end position="380"/>
    </location>
</feature>
<evidence type="ECO:0000259" key="11">
    <source>
        <dbReference type="Pfam" id="PF01370"/>
    </source>
</evidence>
<dbReference type="SUPFAM" id="SSF51735">
    <property type="entry name" value="NAD(P)-binding Rossmann-fold domains"/>
    <property type="match status" value="1"/>
</dbReference>
<proteinExistence type="inferred from homology"/>
<evidence type="ECO:0000256" key="3">
    <source>
        <dbReference type="ARBA" id="ARBA00004947"/>
    </source>
</evidence>
<dbReference type="Gene3D" id="3.90.25.10">
    <property type="entry name" value="UDP-galactose 4-epimerase, domain 1"/>
    <property type="match status" value="1"/>
</dbReference>
<evidence type="ECO:0000256" key="8">
    <source>
        <dbReference type="ARBA" id="ARBA00037676"/>
    </source>
</evidence>
<evidence type="ECO:0000313" key="14">
    <source>
        <dbReference type="Proteomes" id="UP001194696"/>
    </source>
</evidence>
<evidence type="ECO:0000256" key="2">
    <source>
        <dbReference type="ARBA" id="ARBA00001911"/>
    </source>
</evidence>
<evidence type="ECO:0000259" key="12">
    <source>
        <dbReference type="Pfam" id="PF16363"/>
    </source>
</evidence>
<dbReference type="Gene3D" id="3.40.50.720">
    <property type="entry name" value="NAD(P)-binding Rossmann-like Domain"/>
    <property type="match status" value="1"/>
</dbReference>
<comment type="catalytic activity">
    <reaction evidence="1">
        <text>UDP-alpha-D-glucose = UDP-alpha-D-galactose</text>
        <dbReference type="Rhea" id="RHEA:22168"/>
        <dbReference type="ChEBI" id="CHEBI:58885"/>
        <dbReference type="ChEBI" id="CHEBI:66914"/>
        <dbReference type="EC" id="5.1.3.2"/>
    </reaction>
</comment>
<name>A0ABQ7JMR3_9FUNG</name>
<comment type="function">
    <text evidence="8">Mutarotase converts alpha-aldose to the beta-anomer. It is active on D-glucose, L-arabinose, D-xylose, D-galactose, maltose and lactose.</text>
</comment>
<dbReference type="InterPro" id="IPR001509">
    <property type="entry name" value="Epimerase_deHydtase"/>
</dbReference>
<dbReference type="PANTHER" id="PTHR43725">
    <property type="entry name" value="UDP-GLUCOSE 4-EPIMERASE"/>
    <property type="match status" value="1"/>
</dbReference>
<evidence type="ECO:0000256" key="5">
    <source>
        <dbReference type="ARBA" id="ARBA00023027"/>
    </source>
</evidence>
<dbReference type="PANTHER" id="PTHR43725:SF47">
    <property type="entry name" value="UDP-GLUCOSE 4-EPIMERASE"/>
    <property type="match status" value="1"/>
</dbReference>
<dbReference type="InterPro" id="IPR005886">
    <property type="entry name" value="UDP_G4E"/>
</dbReference>
<evidence type="ECO:0000256" key="6">
    <source>
        <dbReference type="ARBA" id="ARBA00023144"/>
    </source>
</evidence>
<dbReference type="CDD" id="cd05247">
    <property type="entry name" value="UDP_G4E_1_SDR_e"/>
    <property type="match status" value="1"/>
</dbReference>
<accession>A0ABQ7JMR3</accession>
<keyword evidence="14" id="KW-1185">Reference proteome</keyword>
<keyword evidence="7" id="KW-0413">Isomerase</keyword>
<keyword evidence="6" id="KW-0119">Carbohydrate metabolism</keyword>
<dbReference type="Proteomes" id="UP001194696">
    <property type="component" value="Unassembled WGS sequence"/>
</dbReference>
<comment type="similarity">
    <text evidence="10">In the C-terminal section; belongs to the aldose epimerase family.</text>
</comment>
<comment type="pathway">
    <text evidence="3">Carbohydrate metabolism; galactose metabolism.</text>
</comment>
<dbReference type="InterPro" id="IPR016040">
    <property type="entry name" value="NAD(P)-bd_dom"/>
</dbReference>
<feature type="domain" description="NAD-dependent epimerase/dehydratase" evidence="11">
    <location>
        <begin position="8"/>
        <end position="189"/>
    </location>
</feature>
<organism evidence="13 14">
    <name type="scientific">Linnemannia gamsii</name>
    <dbReference type="NCBI Taxonomy" id="64522"/>
    <lineage>
        <taxon>Eukaryota</taxon>
        <taxon>Fungi</taxon>
        <taxon>Fungi incertae sedis</taxon>
        <taxon>Mucoromycota</taxon>
        <taxon>Mortierellomycotina</taxon>
        <taxon>Mortierellomycetes</taxon>
        <taxon>Mortierellales</taxon>
        <taxon>Mortierellaceae</taxon>
        <taxon>Linnemannia</taxon>
    </lineage>
</organism>
<keyword evidence="6" id="KW-0299">Galactose metabolism</keyword>
<comment type="similarity">
    <text evidence="9">In the N-terminal section; belongs to the NAD(P)-dependent epimerase/dehydratase family.</text>
</comment>